<evidence type="ECO:0000313" key="3">
    <source>
        <dbReference type="Proteomes" id="UP001622594"/>
    </source>
</evidence>
<keyword evidence="3" id="KW-1185">Reference proteome</keyword>
<reference evidence="2 3" key="1">
    <citation type="submission" date="2022-10" db="EMBL/GenBank/DDBJ databases">
        <title>The complete genomes of actinobacterial strains from the NBC collection.</title>
        <authorList>
            <person name="Joergensen T.S."/>
            <person name="Alvarez Arevalo M."/>
            <person name="Sterndorff E.B."/>
            <person name="Faurdal D."/>
            <person name="Vuksanovic O."/>
            <person name="Mourched A.-S."/>
            <person name="Charusanti P."/>
            <person name="Shaw S."/>
            <person name="Blin K."/>
            <person name="Weber T."/>
        </authorList>
    </citation>
    <scope>NUCLEOTIDE SEQUENCE [LARGE SCALE GENOMIC DNA]</scope>
    <source>
        <strain evidence="2 3">NBC_00123</strain>
    </source>
</reference>
<dbReference type="EMBL" id="CP108188">
    <property type="protein sequence ID" value="WTR69159.1"/>
    <property type="molecule type" value="Genomic_DNA"/>
</dbReference>
<proteinExistence type="predicted"/>
<dbReference type="RefSeq" id="WP_406333875.1">
    <property type="nucleotide sequence ID" value="NZ_CP108188.1"/>
</dbReference>
<protein>
    <submittedName>
        <fullName evidence="2">SUKH-4 family immunity protein</fullName>
    </submittedName>
</protein>
<dbReference type="Pfam" id="PF14435">
    <property type="entry name" value="SUKH-4"/>
    <property type="match status" value="1"/>
</dbReference>
<name>A0ABZ1L5M9_9ACTN</name>
<accession>A0ABZ1L5M9</accession>
<organism evidence="2 3">
    <name type="scientific">Streptomyces zaomyceticus</name>
    <dbReference type="NCBI Taxonomy" id="68286"/>
    <lineage>
        <taxon>Bacteria</taxon>
        <taxon>Bacillati</taxon>
        <taxon>Actinomycetota</taxon>
        <taxon>Actinomycetes</taxon>
        <taxon>Kitasatosporales</taxon>
        <taxon>Streptomycetaceae</taxon>
        <taxon>Streptomyces</taxon>
    </lineage>
</organism>
<sequence length="441" mass="47377">MITDPVPVPEPVPAAVADLRALLDDPARVLRHDRAELRARVDALPDVLPGGTGSVGREVFTQAEAVFGAARVTTAEFASWLHFAATVLGHREYAERVAAAEPGLPWRTVWAWWRPVGAYEAEPNLSGDRSAEVYGTEDGQLLKVWALWCADTWFDLASGRLRAAPDEDAAEPYEETEPDGPWLFDTDSAGRALHVPYAWEEPIPLEGGRYVFLDARGVVVVEQNDTAPADWPTGGTDPEGMTRADGAPWFRPGTRNVDGPLTAARLDRVFGASGVVRLPAAEVPDVLTHGPTRTLLTEVGLPRHWGAGITSFAAAREPLSPGPEGLLRVGVFDLGHCDPGEVFVHPVTGAVGLRQPDGSHGPGGDAVFPLVRDLEAFVRFLEGVRVHMGVCWDPYPGEEGVKAFLRAMETVDAGALAEGAPGAEVWEHLFASVTELGVYGY</sequence>
<evidence type="ECO:0000256" key="1">
    <source>
        <dbReference type="SAM" id="MobiDB-lite"/>
    </source>
</evidence>
<feature type="region of interest" description="Disordered" evidence="1">
    <location>
        <begin position="226"/>
        <end position="256"/>
    </location>
</feature>
<evidence type="ECO:0000313" key="2">
    <source>
        <dbReference type="EMBL" id="WTR69159.1"/>
    </source>
</evidence>
<dbReference type="Proteomes" id="UP001622594">
    <property type="component" value="Chromosome"/>
</dbReference>
<gene>
    <name evidence="2" type="ORF">OG814_07740</name>
</gene>
<dbReference type="InterPro" id="IPR025851">
    <property type="entry name" value="SUKH-4"/>
</dbReference>